<feature type="domain" description="Rubrerythrin diiron-binding" evidence="2">
    <location>
        <begin position="54"/>
        <end position="165"/>
    </location>
</feature>
<reference evidence="4 5" key="1">
    <citation type="journal article" date="2016" name="Nat. Commun.">
        <title>Thousands of microbial genomes shed light on interconnected biogeochemical processes in an aquifer system.</title>
        <authorList>
            <person name="Anantharaman K."/>
            <person name="Brown C.T."/>
            <person name="Hug L.A."/>
            <person name="Sharon I."/>
            <person name="Castelle C.J."/>
            <person name="Probst A.J."/>
            <person name="Thomas B.C."/>
            <person name="Singh A."/>
            <person name="Wilkins M.J."/>
            <person name="Karaoz U."/>
            <person name="Brodie E.L."/>
            <person name="Williams K.H."/>
            <person name="Hubbard S.S."/>
            <person name="Banfield J.F."/>
        </authorList>
    </citation>
    <scope>NUCLEOTIDE SEQUENCE [LARGE SCALE GENOMIC DNA]</scope>
</reference>
<sequence>MVKLWRCEICGDPYIGGVPPVNCPFCGASKKYIKEAKEAKVNFEVNLNEKDKVNVEYALRVEISNAAFYFCAAQKTDDAEGRLLFKALGKVETEHASIWKKILKLKEIPNGNDACQVSNKENLENSHIRETRAIEFYKKAARESQNARVKEIFAALVDVETDHLHLTEERLK</sequence>
<dbReference type="AlphaFoldDB" id="A0A1F4RPS5"/>
<evidence type="ECO:0000259" key="3">
    <source>
        <dbReference type="Pfam" id="PF21349"/>
    </source>
</evidence>
<comment type="caution">
    <text evidence="4">The sequence shown here is derived from an EMBL/GenBank/DDBJ whole genome shotgun (WGS) entry which is preliminary data.</text>
</comment>
<dbReference type="InterPro" id="IPR003251">
    <property type="entry name" value="Rr_diiron-bd_dom"/>
</dbReference>
<gene>
    <name evidence="4" type="ORF">A3F86_04190</name>
</gene>
<dbReference type="Gene3D" id="1.20.1260.10">
    <property type="match status" value="1"/>
</dbReference>
<comment type="cofactor">
    <cofactor evidence="1">
        <name>Fe(3+)</name>
        <dbReference type="ChEBI" id="CHEBI:29034"/>
    </cofactor>
</comment>
<proteinExistence type="predicted"/>
<evidence type="ECO:0000313" key="5">
    <source>
        <dbReference type="Proteomes" id="UP000179095"/>
    </source>
</evidence>
<dbReference type="Pfam" id="PF21349">
    <property type="entry name" value="RUBY_RBDX"/>
    <property type="match status" value="1"/>
</dbReference>
<evidence type="ECO:0000259" key="2">
    <source>
        <dbReference type="Pfam" id="PF02915"/>
    </source>
</evidence>
<dbReference type="InterPro" id="IPR009078">
    <property type="entry name" value="Ferritin-like_SF"/>
</dbReference>
<dbReference type="Pfam" id="PF02915">
    <property type="entry name" value="Rubrerythrin"/>
    <property type="match status" value="1"/>
</dbReference>
<organism evidence="4 5">
    <name type="scientific">candidate division WOR-1 bacterium RIFCSPLOWO2_12_FULL_45_9</name>
    <dbReference type="NCBI Taxonomy" id="1802568"/>
    <lineage>
        <taxon>Bacteria</taxon>
        <taxon>Bacillati</taxon>
        <taxon>Saganbacteria</taxon>
    </lineage>
</organism>
<accession>A0A1F4RPS5</accession>
<protein>
    <submittedName>
        <fullName evidence="4">Uncharacterized protein</fullName>
    </submittedName>
</protein>
<feature type="domain" description="Rubrerythrin rubredoxin-like" evidence="3">
    <location>
        <begin position="5"/>
        <end position="32"/>
    </location>
</feature>
<evidence type="ECO:0000313" key="4">
    <source>
        <dbReference type="EMBL" id="OGC10171.1"/>
    </source>
</evidence>
<dbReference type="Proteomes" id="UP000179095">
    <property type="component" value="Unassembled WGS sequence"/>
</dbReference>
<evidence type="ECO:0000256" key="1">
    <source>
        <dbReference type="ARBA" id="ARBA00001965"/>
    </source>
</evidence>
<name>A0A1F4RPS5_UNCSA</name>
<dbReference type="InterPro" id="IPR012347">
    <property type="entry name" value="Ferritin-like"/>
</dbReference>
<dbReference type="InterPro" id="IPR048574">
    <property type="entry name" value="RUBY_RBDX"/>
</dbReference>
<dbReference type="SUPFAM" id="SSF47240">
    <property type="entry name" value="Ferritin-like"/>
    <property type="match status" value="1"/>
</dbReference>
<dbReference type="EMBL" id="METQ01000001">
    <property type="protein sequence ID" value="OGC10171.1"/>
    <property type="molecule type" value="Genomic_DNA"/>
</dbReference>
<dbReference type="GO" id="GO:0046872">
    <property type="term" value="F:metal ion binding"/>
    <property type="evidence" value="ECO:0007669"/>
    <property type="project" value="InterPro"/>
</dbReference>
<dbReference type="SUPFAM" id="SSF57802">
    <property type="entry name" value="Rubredoxin-like"/>
    <property type="match status" value="1"/>
</dbReference>
<dbReference type="Gene3D" id="2.20.28.10">
    <property type="match status" value="1"/>
</dbReference>
<dbReference type="GO" id="GO:0016491">
    <property type="term" value="F:oxidoreductase activity"/>
    <property type="evidence" value="ECO:0007669"/>
    <property type="project" value="InterPro"/>
</dbReference>
<dbReference type="STRING" id="1802568.A3F86_04190"/>